<feature type="transmembrane region" description="Helical" evidence="1">
    <location>
        <begin position="93"/>
        <end position="117"/>
    </location>
</feature>
<dbReference type="Proteomes" id="UP001165342">
    <property type="component" value="Unassembled WGS sequence"/>
</dbReference>
<dbReference type="EMBL" id="JAMGBE010000002">
    <property type="protein sequence ID" value="MCL6729819.1"/>
    <property type="molecule type" value="Genomic_DNA"/>
</dbReference>
<sequence length="180" mass="19574">MVRAAFIRWLLSPAPSAWQALLCGLFAVWIPTVMRMAVDGVITGCEFTPYLPFVLISAILLRWWQAALVALASVVVMGGLIGGSWMFEMPCFVSATGMFLAASTVMIGVAVIVRYVIVAMQKRGADESLGGVVFSLEKGEVWASWYGQGPPVLLGSQRKVAEMMQDFLAQVEIGKRLNGR</sequence>
<gene>
    <name evidence="2" type="ORF">LZ538_07085</name>
</gene>
<reference evidence="2" key="1">
    <citation type="submission" date="2022-05" db="EMBL/GenBank/DDBJ databases">
        <authorList>
            <person name="Jo J.-H."/>
            <person name="Im W.-T."/>
        </authorList>
    </citation>
    <scope>NUCLEOTIDE SEQUENCE</scope>
    <source>
        <strain evidence="2">SE220</strain>
    </source>
</reference>
<keyword evidence="3" id="KW-1185">Reference proteome</keyword>
<dbReference type="RefSeq" id="WP_249831291.1">
    <property type="nucleotide sequence ID" value="NZ_JAMGBE010000002.1"/>
</dbReference>
<comment type="caution">
    <text evidence="2">The sequence shown here is derived from an EMBL/GenBank/DDBJ whole genome shotgun (WGS) entry which is preliminary data.</text>
</comment>
<evidence type="ECO:0000256" key="1">
    <source>
        <dbReference type="SAM" id="Phobius"/>
    </source>
</evidence>
<feature type="transmembrane region" description="Helical" evidence="1">
    <location>
        <begin position="41"/>
        <end position="61"/>
    </location>
</feature>
<keyword evidence="1" id="KW-0472">Membrane</keyword>
<keyword evidence="1" id="KW-0812">Transmembrane</keyword>
<keyword evidence="1" id="KW-1133">Transmembrane helix</keyword>
<feature type="transmembrane region" description="Helical" evidence="1">
    <location>
        <begin position="7"/>
        <end position="29"/>
    </location>
</feature>
<name>A0ABT0S1T7_9SPHN</name>
<proteinExistence type="predicted"/>
<accession>A0ABT0S1T7</accession>
<evidence type="ECO:0000313" key="2">
    <source>
        <dbReference type="EMBL" id="MCL6729819.1"/>
    </source>
</evidence>
<feature type="transmembrane region" description="Helical" evidence="1">
    <location>
        <begin position="68"/>
        <end position="87"/>
    </location>
</feature>
<protein>
    <submittedName>
        <fullName evidence="2">Uncharacterized protein</fullName>
    </submittedName>
</protein>
<evidence type="ECO:0000313" key="3">
    <source>
        <dbReference type="Proteomes" id="UP001165342"/>
    </source>
</evidence>
<organism evidence="2 3">
    <name type="scientific">Sphingomonas hankyongi</name>
    <dbReference type="NCBI Taxonomy" id="2908209"/>
    <lineage>
        <taxon>Bacteria</taxon>
        <taxon>Pseudomonadati</taxon>
        <taxon>Pseudomonadota</taxon>
        <taxon>Alphaproteobacteria</taxon>
        <taxon>Sphingomonadales</taxon>
        <taxon>Sphingomonadaceae</taxon>
        <taxon>Sphingomonas</taxon>
    </lineage>
</organism>